<dbReference type="GO" id="GO:0005886">
    <property type="term" value="C:plasma membrane"/>
    <property type="evidence" value="ECO:0007669"/>
    <property type="project" value="UniProtKB-SubCell"/>
</dbReference>
<accession>A0A4V3RLK5</accession>
<proteinExistence type="inferred from homology"/>
<evidence type="ECO:0000256" key="4">
    <source>
        <dbReference type="ARBA" id="ARBA00022989"/>
    </source>
</evidence>
<evidence type="ECO:0000256" key="6">
    <source>
        <dbReference type="ARBA" id="ARBA00034125"/>
    </source>
</evidence>
<evidence type="ECO:0000259" key="8">
    <source>
        <dbReference type="Pfam" id="PF06738"/>
    </source>
</evidence>
<dbReference type="PANTHER" id="PTHR34390">
    <property type="entry name" value="UPF0442 PROTEIN YJJB-RELATED"/>
    <property type="match status" value="1"/>
</dbReference>
<protein>
    <submittedName>
        <fullName evidence="9">Threonine/serine exporter</fullName>
    </submittedName>
</protein>
<keyword evidence="3 7" id="KW-0812">Transmembrane</keyword>
<dbReference type="GO" id="GO:0022857">
    <property type="term" value="F:transmembrane transporter activity"/>
    <property type="evidence" value="ECO:0007669"/>
    <property type="project" value="InterPro"/>
</dbReference>
<keyword evidence="10" id="KW-1185">Reference proteome</keyword>
<comment type="caution">
    <text evidence="9">The sequence shown here is derived from an EMBL/GenBank/DDBJ whole genome shotgun (WGS) entry which is preliminary data.</text>
</comment>
<evidence type="ECO:0000256" key="5">
    <source>
        <dbReference type="ARBA" id="ARBA00023136"/>
    </source>
</evidence>
<keyword evidence="2" id="KW-1003">Cell membrane</keyword>
<dbReference type="EMBL" id="SRYR01000001">
    <property type="protein sequence ID" value="TGY43840.1"/>
    <property type="molecule type" value="Genomic_DNA"/>
</dbReference>
<evidence type="ECO:0000256" key="3">
    <source>
        <dbReference type="ARBA" id="ARBA00022692"/>
    </source>
</evidence>
<feature type="transmembrane region" description="Helical" evidence="7">
    <location>
        <begin position="193"/>
        <end position="211"/>
    </location>
</feature>
<dbReference type="AlphaFoldDB" id="A0A4V3RLK5"/>
<organism evidence="9 10">
    <name type="scientific">Clostridium sartagoforme</name>
    <dbReference type="NCBI Taxonomy" id="84031"/>
    <lineage>
        <taxon>Bacteria</taxon>
        <taxon>Bacillati</taxon>
        <taxon>Bacillota</taxon>
        <taxon>Clostridia</taxon>
        <taxon>Eubacteriales</taxon>
        <taxon>Clostridiaceae</taxon>
        <taxon>Clostridium</taxon>
    </lineage>
</organism>
<evidence type="ECO:0000313" key="9">
    <source>
        <dbReference type="EMBL" id="TGY43840.1"/>
    </source>
</evidence>
<feature type="transmembrane region" description="Helical" evidence="7">
    <location>
        <begin position="117"/>
        <end position="145"/>
    </location>
</feature>
<evidence type="ECO:0000313" key="10">
    <source>
        <dbReference type="Proteomes" id="UP000306888"/>
    </source>
</evidence>
<keyword evidence="5 7" id="KW-0472">Membrane</keyword>
<reference evidence="9 10" key="1">
    <citation type="submission" date="2019-04" db="EMBL/GenBank/DDBJ databases">
        <title>Microbes associate with the intestines of laboratory mice.</title>
        <authorList>
            <person name="Navarre W."/>
            <person name="Wong E."/>
            <person name="Huang K."/>
            <person name="Tropini C."/>
            <person name="Ng K."/>
            <person name="Yu B."/>
        </authorList>
    </citation>
    <scope>NUCLEOTIDE SEQUENCE [LARGE SCALE GENOMIC DNA]</scope>
    <source>
        <strain evidence="9 10">NM50_B9-20</strain>
    </source>
</reference>
<gene>
    <name evidence="9" type="ORF">E5347_03215</name>
</gene>
<comment type="similarity">
    <text evidence="6">Belongs to the ThrE exporter (TC 2.A.79) family.</text>
</comment>
<dbReference type="GO" id="GO:0015744">
    <property type="term" value="P:succinate transport"/>
    <property type="evidence" value="ECO:0007669"/>
    <property type="project" value="TreeGrafter"/>
</dbReference>
<comment type="subcellular location">
    <subcellularLocation>
        <location evidence="1">Cell membrane</location>
        <topology evidence="1">Multi-pass membrane protein</topology>
    </subcellularLocation>
</comment>
<dbReference type="InterPro" id="IPR050539">
    <property type="entry name" value="ThrE_Dicarb/AminoAcid_Exp"/>
</dbReference>
<evidence type="ECO:0000256" key="2">
    <source>
        <dbReference type="ARBA" id="ARBA00022475"/>
    </source>
</evidence>
<feature type="domain" description="Threonine/serine exporter-like N-terminal" evidence="8">
    <location>
        <begin position="9"/>
        <end position="246"/>
    </location>
</feature>
<keyword evidence="4 7" id="KW-1133">Transmembrane helix</keyword>
<dbReference type="Pfam" id="PF06738">
    <property type="entry name" value="ThrE"/>
    <property type="match status" value="1"/>
</dbReference>
<evidence type="ECO:0000256" key="7">
    <source>
        <dbReference type="SAM" id="Phobius"/>
    </source>
</evidence>
<dbReference type="InterPro" id="IPR010619">
    <property type="entry name" value="ThrE-like_N"/>
</dbReference>
<name>A0A4V3RLK5_9CLOT</name>
<feature type="transmembrane region" description="Helical" evidence="7">
    <location>
        <begin position="165"/>
        <end position="186"/>
    </location>
</feature>
<dbReference type="Proteomes" id="UP000306888">
    <property type="component" value="Unassembled WGS sequence"/>
</dbReference>
<evidence type="ECO:0000256" key="1">
    <source>
        <dbReference type="ARBA" id="ARBA00004651"/>
    </source>
</evidence>
<dbReference type="OrthoDB" id="9813917at2"/>
<dbReference type="RefSeq" id="WP_136004585.1">
    <property type="nucleotide sequence ID" value="NZ_SRYR01000001.1"/>
</dbReference>
<dbReference type="PANTHER" id="PTHR34390:SF2">
    <property type="entry name" value="SUCCINATE TRANSPORTER SUBUNIT YJJP-RELATED"/>
    <property type="match status" value="1"/>
</dbReference>
<feature type="transmembrane region" description="Helical" evidence="7">
    <location>
        <begin position="231"/>
        <end position="251"/>
    </location>
</feature>
<sequence length="254" mass="27381">MEFNEILEVASYAGQIMLESGAEAYRVEETINRICLSLGVEVASSYATPTVIVTSVTYKGKIKSLVVRITNRSVDLQKIHKVNDLSRNIKKENLDIYEIKKRLKKIREEKRYDNKTTIIFSALGAFGFVFLFGGSIMDAIAAFLIGLAVKAVSIKGEEIGLNSFFNTSIAAGVLAFLAIISIKVNLANDIDKVIIGSIMLLVPGLSITNAIRDTVAGDLVSGLARGAEAFLTAIAVAVGTGVVLSFWIRVFGGI</sequence>